<reference evidence="8 9" key="1">
    <citation type="submission" date="2024-08" db="EMBL/GenBank/DDBJ databases">
        <authorList>
            <person name="Lu H."/>
        </authorList>
    </citation>
    <scope>NUCLEOTIDE SEQUENCE [LARGE SCALE GENOMIC DNA]</scope>
    <source>
        <strain evidence="8 9">LYH14W</strain>
    </source>
</reference>
<evidence type="ECO:0000256" key="5">
    <source>
        <dbReference type="ARBA" id="ARBA00022691"/>
    </source>
</evidence>
<feature type="domain" description="SET" evidence="6">
    <location>
        <begin position="8"/>
        <end position="119"/>
    </location>
</feature>
<feature type="domain" description="Post-SET" evidence="7">
    <location>
        <begin position="132"/>
        <end position="148"/>
    </location>
</feature>
<dbReference type="InterPro" id="IPR003616">
    <property type="entry name" value="Post-SET_dom"/>
</dbReference>
<dbReference type="RefSeq" id="WP_394484265.1">
    <property type="nucleotide sequence ID" value="NZ_JBIGHV010000013.1"/>
</dbReference>
<dbReference type="PROSITE" id="PS50280">
    <property type="entry name" value="SET"/>
    <property type="match status" value="1"/>
</dbReference>
<comment type="subcellular location">
    <subcellularLocation>
        <location evidence="1">Chromosome</location>
    </subcellularLocation>
</comment>
<evidence type="ECO:0000313" key="9">
    <source>
        <dbReference type="Proteomes" id="UP001606210"/>
    </source>
</evidence>
<keyword evidence="2" id="KW-0158">Chromosome</keyword>
<keyword evidence="3 8" id="KW-0489">Methyltransferase</keyword>
<protein>
    <submittedName>
        <fullName evidence="8">SET domain-containing protein</fullName>
        <ecNumber evidence="8">2.1.1.-</ecNumber>
    </submittedName>
</protein>
<dbReference type="Gene3D" id="2.170.270.10">
    <property type="entry name" value="SET domain"/>
    <property type="match status" value="1"/>
</dbReference>
<keyword evidence="4 8" id="KW-0808">Transferase</keyword>
<evidence type="ECO:0000259" key="6">
    <source>
        <dbReference type="PROSITE" id="PS50280"/>
    </source>
</evidence>
<accession>A0ABW7FA31</accession>
<dbReference type="SUPFAM" id="SSF82199">
    <property type="entry name" value="SET domain"/>
    <property type="match status" value="1"/>
</dbReference>
<gene>
    <name evidence="8" type="ORF">ACG00Y_26505</name>
</gene>
<dbReference type="InterPro" id="IPR046341">
    <property type="entry name" value="SET_dom_sf"/>
</dbReference>
<name>A0ABW7FA31_9BURK</name>
<organism evidence="8 9">
    <name type="scientific">Pelomonas parva</name>
    <dbReference type="NCBI Taxonomy" id="3299032"/>
    <lineage>
        <taxon>Bacteria</taxon>
        <taxon>Pseudomonadati</taxon>
        <taxon>Pseudomonadota</taxon>
        <taxon>Betaproteobacteria</taxon>
        <taxon>Burkholderiales</taxon>
        <taxon>Sphaerotilaceae</taxon>
        <taxon>Roseateles</taxon>
    </lineage>
</organism>
<dbReference type="GO" id="GO:0008168">
    <property type="term" value="F:methyltransferase activity"/>
    <property type="evidence" value="ECO:0007669"/>
    <property type="project" value="UniProtKB-KW"/>
</dbReference>
<dbReference type="EMBL" id="JBIGHV010000013">
    <property type="protein sequence ID" value="MFG6433487.1"/>
    <property type="molecule type" value="Genomic_DNA"/>
</dbReference>
<keyword evidence="5" id="KW-0949">S-adenosyl-L-methionine</keyword>
<dbReference type="PANTHER" id="PTHR22884">
    <property type="entry name" value="SET DOMAIN PROTEINS"/>
    <property type="match status" value="1"/>
</dbReference>
<comment type="caution">
    <text evidence="8">The sequence shown here is derived from an EMBL/GenBank/DDBJ whole genome shotgun (WGS) entry which is preliminary data.</text>
</comment>
<evidence type="ECO:0000256" key="1">
    <source>
        <dbReference type="ARBA" id="ARBA00004286"/>
    </source>
</evidence>
<dbReference type="EC" id="2.1.1.-" evidence="8"/>
<dbReference type="PROSITE" id="PS50868">
    <property type="entry name" value="POST_SET"/>
    <property type="match status" value="1"/>
</dbReference>
<evidence type="ECO:0000313" key="8">
    <source>
        <dbReference type="EMBL" id="MFG6433487.1"/>
    </source>
</evidence>
<dbReference type="InterPro" id="IPR050777">
    <property type="entry name" value="SET2_Histone-Lys_MeTrsfase"/>
</dbReference>
<dbReference type="Pfam" id="PF00856">
    <property type="entry name" value="SET"/>
    <property type="match status" value="1"/>
</dbReference>
<dbReference type="Proteomes" id="UP001606210">
    <property type="component" value="Unassembled WGS sequence"/>
</dbReference>
<evidence type="ECO:0000259" key="7">
    <source>
        <dbReference type="PROSITE" id="PS50868"/>
    </source>
</evidence>
<evidence type="ECO:0000256" key="4">
    <source>
        <dbReference type="ARBA" id="ARBA00022679"/>
    </source>
</evidence>
<dbReference type="SMART" id="SM00317">
    <property type="entry name" value="SET"/>
    <property type="match status" value="1"/>
</dbReference>
<evidence type="ECO:0000256" key="3">
    <source>
        <dbReference type="ARBA" id="ARBA00022603"/>
    </source>
</evidence>
<evidence type="ECO:0000256" key="2">
    <source>
        <dbReference type="ARBA" id="ARBA00022454"/>
    </source>
</evidence>
<dbReference type="GO" id="GO:0032259">
    <property type="term" value="P:methylation"/>
    <property type="evidence" value="ECO:0007669"/>
    <property type="project" value="UniProtKB-KW"/>
</dbReference>
<proteinExistence type="predicted"/>
<sequence length="153" mass="17283">MTPKTPRRKIEVRDSGVHGRGVYAVAPIKAGARIIEYTGEVITWEEAVDRHPHDPAQPDHTFYFHLDGGMVIDGLRGNDARWINHACEPNCEADEVDGRVFVHALRDLAPGEELFYDYRLVLDERHTAKVKKQFACWCGAATCRGTMLAPKKR</sequence>
<keyword evidence="9" id="KW-1185">Reference proteome</keyword>
<dbReference type="InterPro" id="IPR001214">
    <property type="entry name" value="SET_dom"/>
</dbReference>